<feature type="transmembrane region" description="Helical" evidence="14">
    <location>
        <begin position="256"/>
        <end position="278"/>
    </location>
</feature>
<feature type="transmembrane region" description="Helical" evidence="14">
    <location>
        <begin position="290"/>
        <end position="316"/>
    </location>
</feature>
<evidence type="ECO:0000256" key="5">
    <source>
        <dbReference type="ARBA" id="ARBA00018512"/>
    </source>
</evidence>
<dbReference type="STRING" id="983967.A0A1E4T3Y0"/>
<comment type="pathway">
    <text evidence="2">Protein modification; protein glycosylation.</text>
</comment>
<protein>
    <recommendedName>
        <fullName evidence="5 14">Dol-P-Glc:Glc(2)Man(9)GlcNAc(2)-PP-Dol alpha-1,2-glucosyltransferase</fullName>
        <ecNumber evidence="4 14">2.4.1.256</ecNumber>
    </recommendedName>
</protein>
<dbReference type="AlphaFoldDB" id="A0A1E4T3Y0"/>
<comment type="subcellular location">
    <subcellularLocation>
        <location evidence="1">Endoplasmic reticulum membrane</location>
        <topology evidence="1">Multi-pass membrane protein</topology>
    </subcellularLocation>
</comment>
<evidence type="ECO:0000256" key="4">
    <source>
        <dbReference type="ARBA" id="ARBA00011967"/>
    </source>
</evidence>
<dbReference type="Pfam" id="PF04922">
    <property type="entry name" value="DIE2_ALG10"/>
    <property type="match status" value="1"/>
</dbReference>
<feature type="transmembrane region" description="Helical" evidence="14">
    <location>
        <begin position="374"/>
        <end position="391"/>
    </location>
</feature>
<keyword evidence="10 14" id="KW-1133">Transmembrane helix</keyword>
<dbReference type="Proteomes" id="UP000094801">
    <property type="component" value="Unassembled WGS sequence"/>
</dbReference>
<evidence type="ECO:0000313" key="16">
    <source>
        <dbReference type="Proteomes" id="UP000094801"/>
    </source>
</evidence>
<sequence length="466" mass="54295">MLMEDIYDLASALIGVVPLKAFHNDVNSEVDYAFIDEIFHFPQCLKYCEGDFKSWDPKITTPPGLYYLAYWLLGEFKLPCSLENMRLVNFIGGLMLIPLTWYARKVLGGVGISTLSIYMSPLIALYYSLFYTDVWASVFVLAAYVVVLGEPFDSDYGNSLLASLVGLISIGFRQTNIVWNAFITAALIDRKIQKKKEYKDSLKDDITVFVKECLKSWYLILPSVINLLLFCTFVYYNKGVTFGDQENHVAVLHFVQVFYCFTFILILTGPIWGSLDFLKNYFKSSLGSYFGIAVTLMSFFMIYQIIDMFTIIHPFIVADNRHYTFYIVRKIIMRTATSRYTLIPVYHFACYTIYQMMKKNISKLRVSSSSRIMIVVYFVCVVLVISPSPLFEPRYFILPFIFWRLMVRVNDEPIIGGIQLLKTENTSIRLILEIVWSWMWTQAIYSIFLTFKFRWEGLEELQRIIW</sequence>
<keyword evidence="11 14" id="KW-0472">Membrane</keyword>
<evidence type="ECO:0000256" key="2">
    <source>
        <dbReference type="ARBA" id="ARBA00004922"/>
    </source>
</evidence>
<evidence type="ECO:0000256" key="6">
    <source>
        <dbReference type="ARBA" id="ARBA00022676"/>
    </source>
</evidence>
<dbReference type="OrthoDB" id="4769at2759"/>
<keyword evidence="16" id="KW-1185">Reference proteome</keyword>
<dbReference type="InterPro" id="IPR016900">
    <property type="entry name" value="Alg10"/>
</dbReference>
<evidence type="ECO:0000256" key="11">
    <source>
        <dbReference type="ARBA" id="ARBA00023136"/>
    </source>
</evidence>
<dbReference type="UniPathway" id="UPA00378"/>
<dbReference type="PANTHER" id="PTHR12989">
    <property type="entry name" value="ALPHA-1,2-GLUCOSYLTRANSFERASE ALG10"/>
    <property type="match status" value="1"/>
</dbReference>
<dbReference type="GO" id="GO:0006488">
    <property type="term" value="P:dolichol-linked oligosaccharide biosynthetic process"/>
    <property type="evidence" value="ECO:0007669"/>
    <property type="project" value="UniProtKB-UniRule"/>
</dbReference>
<evidence type="ECO:0000256" key="12">
    <source>
        <dbReference type="ARBA" id="ARBA00044727"/>
    </source>
</evidence>
<keyword evidence="6 14" id="KW-0328">Glycosyltransferase</keyword>
<evidence type="ECO:0000256" key="14">
    <source>
        <dbReference type="PIRNR" id="PIRNR028810"/>
    </source>
</evidence>
<keyword evidence="7 15" id="KW-0808">Transferase</keyword>
<dbReference type="PIRSF" id="PIRSF028810">
    <property type="entry name" value="Alpha1_2_glucosyltferase_Alg10"/>
    <property type="match status" value="1"/>
</dbReference>
<accession>A0A1E4T3Y0</accession>
<feature type="transmembrane region" description="Helical" evidence="14">
    <location>
        <begin position="217"/>
        <end position="236"/>
    </location>
</feature>
<gene>
    <name evidence="15" type="ORF">CANARDRAFT_6913</name>
</gene>
<dbReference type="EMBL" id="KV453850">
    <property type="protein sequence ID" value="ODV86441.1"/>
    <property type="molecule type" value="Genomic_DNA"/>
</dbReference>
<reference evidence="16" key="1">
    <citation type="submission" date="2016-04" db="EMBL/GenBank/DDBJ databases">
        <title>Comparative genomics of biotechnologically important yeasts.</title>
        <authorList>
            <consortium name="DOE Joint Genome Institute"/>
            <person name="Riley R."/>
            <person name="Haridas S."/>
            <person name="Wolfe K.H."/>
            <person name="Lopes M.R."/>
            <person name="Hittinger C.T."/>
            <person name="Goker M."/>
            <person name="Salamov A."/>
            <person name="Wisecaver J."/>
            <person name="Long T.M."/>
            <person name="Aerts A.L."/>
            <person name="Barry K."/>
            <person name="Choi C."/>
            <person name="Clum A."/>
            <person name="Coughlan A.Y."/>
            <person name="Deshpande S."/>
            <person name="Douglass A.P."/>
            <person name="Hanson S.J."/>
            <person name="Klenk H.-P."/>
            <person name="Labutti K."/>
            <person name="Lapidus A."/>
            <person name="Lindquist E."/>
            <person name="Lipzen A."/>
            <person name="Meier-Kolthoff J.P."/>
            <person name="Ohm R.A."/>
            <person name="Otillar R.P."/>
            <person name="Pangilinan J."/>
            <person name="Peng Y."/>
            <person name="Rokas A."/>
            <person name="Rosa C.A."/>
            <person name="Scheuner C."/>
            <person name="Sibirny A.A."/>
            <person name="Slot J.C."/>
            <person name="Stielow J.B."/>
            <person name="Sun H."/>
            <person name="Kurtzman C.P."/>
            <person name="Blackwell M."/>
            <person name="Grigoriev I.V."/>
            <person name="Jeffries T.W."/>
        </authorList>
    </citation>
    <scope>NUCLEOTIDE SEQUENCE [LARGE SCALE GENOMIC DNA]</scope>
    <source>
        <strain evidence="16">NRRL YB-2248</strain>
    </source>
</reference>
<evidence type="ECO:0000256" key="13">
    <source>
        <dbReference type="ARBA" id="ARBA00048064"/>
    </source>
</evidence>
<comment type="caution">
    <text evidence="14">Lacks conserved residue(s) required for the propagation of feature annotation.</text>
</comment>
<evidence type="ECO:0000256" key="1">
    <source>
        <dbReference type="ARBA" id="ARBA00004477"/>
    </source>
</evidence>
<feature type="transmembrane region" description="Helical" evidence="14">
    <location>
        <begin position="336"/>
        <end position="354"/>
    </location>
</feature>
<feature type="transmembrane region" description="Helical" evidence="14">
    <location>
        <begin position="87"/>
        <end position="103"/>
    </location>
</feature>
<keyword evidence="8 14" id="KW-0812">Transmembrane</keyword>
<evidence type="ECO:0000256" key="3">
    <source>
        <dbReference type="ARBA" id="ARBA00010600"/>
    </source>
</evidence>
<dbReference type="GO" id="GO:0005789">
    <property type="term" value="C:endoplasmic reticulum membrane"/>
    <property type="evidence" value="ECO:0007669"/>
    <property type="project" value="UniProtKB-SubCell"/>
</dbReference>
<evidence type="ECO:0000256" key="9">
    <source>
        <dbReference type="ARBA" id="ARBA00022824"/>
    </source>
</evidence>
<comment type="function">
    <text evidence="12">Dol-P-Glc:Glc(2)Man(9)GlcNAc(2)-PP-Dol alpha-1,2-glucosyltransferase that operates in the biosynthetic pathway of dolichol-linked oligosaccharides, the glycan precursors employed in protein asparagine (N)-glycosylation. The assembly of dolichol-linked oligosaccharides begins on the cytosolic side of the endoplasmic reticulum membrane and finishes in its lumen. The sequential addition of sugars to dolichol pyrophosphate produces dolichol-linked oligosaccharides containing fourteen sugars, including two GlcNAcs, nine mannoses and three glucoses. Once assembled, the oligosaccharide is transferred from the lipid to nascent proteins by oligosaccharyltransferases. In the lumen of the endoplasmic reticulum, adds the third and last glucose residue from dolichyl phosphate glucose (Dol-P-Glc) onto the lipid-linked oligosaccharide intermediate Glc(2)Man(9)GlcNAc(2)-PP-Dol to produce Glc(3)Man(9)GlcNAc(2)-PP-Dol.</text>
</comment>
<comment type="similarity">
    <text evidence="3 14">Belongs to the ALG10 glucosyltransferase family.</text>
</comment>
<feature type="transmembrane region" description="Helical" evidence="14">
    <location>
        <begin position="109"/>
        <end position="127"/>
    </location>
</feature>
<comment type="catalytic activity">
    <reaction evidence="13">
        <text>an alpha-D-Glc-(1-&gt;3)-alpha-D-Glc-(1-&gt;3)-alpha-D-Man-(1-&gt;2)-alpha-D-Man-(1-&gt;2)-alpha-D-Man-(1-&gt;3)-[alpha-D-Man-(1-&gt;2)-alpha-D-Man-(1-&gt;3)-[alpha-D-Man-(1-&gt;2)-alpha-D-Man-(1-&gt;6)]-alpha-D-Man-(1-&gt;6)]-beta-D-Man-(1-&gt;4)-beta-D-GlcNAc-(1-&gt;4)-alpha-D-GlcNAc-diphospho-di-trans,poly-cis-dolichol + a di-trans,poly-cis-dolichyl beta-D-glucosyl phosphate = a alpha-D-Glc-(1-&gt;2)-alpha-D-Glc-(1-&gt;3)-alpha-D-Glc-(1-&gt;3)-alpha-D-Man-(1-&gt;2)-alpha-D-Man-(1-&gt;2)-alpha-D-Man-(1-&gt;3)-[alpha-D-Man-(1-&gt;2)-alpha-D-Man-(1-&gt;3)-[alpha-D-Man-(1-&gt;2)-alpha-D-Man-(1-&gt;6)]-alpha-D-Man-(1-&gt;6)]-beta-D-Man-(1-&gt;4)-beta-D-GlcNAc-(1-&gt;4)-alpha-D-GlcNAc-diphospho-di-trans,poly-cis-dolichol + a di-trans,poly-cis-dolichyl phosphate + H(+)</text>
        <dbReference type="Rhea" id="RHEA:29543"/>
        <dbReference type="Rhea" id="RHEA-COMP:19498"/>
        <dbReference type="Rhea" id="RHEA-COMP:19502"/>
        <dbReference type="Rhea" id="RHEA-COMP:19512"/>
        <dbReference type="Rhea" id="RHEA-COMP:19522"/>
        <dbReference type="ChEBI" id="CHEBI:15378"/>
        <dbReference type="ChEBI" id="CHEBI:57525"/>
        <dbReference type="ChEBI" id="CHEBI:57683"/>
        <dbReference type="ChEBI" id="CHEBI:132522"/>
        <dbReference type="ChEBI" id="CHEBI:132523"/>
        <dbReference type="EC" id="2.4.1.256"/>
    </reaction>
    <physiologicalReaction direction="left-to-right" evidence="13">
        <dbReference type="Rhea" id="RHEA:29544"/>
    </physiologicalReaction>
</comment>
<evidence type="ECO:0000256" key="8">
    <source>
        <dbReference type="ARBA" id="ARBA00022692"/>
    </source>
</evidence>
<evidence type="ECO:0000256" key="7">
    <source>
        <dbReference type="ARBA" id="ARBA00022679"/>
    </source>
</evidence>
<dbReference type="PANTHER" id="PTHR12989:SF10">
    <property type="entry name" value="DOL-P-GLC:GLC(2)MAN(9)GLCNAC(2)-PP-DOL ALPHA-1,2-GLUCOSYLTRANSFERASE-RELATED"/>
    <property type="match status" value="1"/>
</dbReference>
<dbReference type="GO" id="GO:0106073">
    <property type="term" value="F:dolichyl pyrophosphate Glc2Man9GlcNAc2 alpha-1,2-glucosyltransferase activity"/>
    <property type="evidence" value="ECO:0007669"/>
    <property type="project" value="UniProtKB-UniRule"/>
</dbReference>
<feature type="transmembrane region" description="Helical" evidence="14">
    <location>
        <begin position="134"/>
        <end position="152"/>
    </location>
</feature>
<organism evidence="15 16">
    <name type="scientific">[Candida] arabinofermentans NRRL YB-2248</name>
    <dbReference type="NCBI Taxonomy" id="983967"/>
    <lineage>
        <taxon>Eukaryota</taxon>
        <taxon>Fungi</taxon>
        <taxon>Dikarya</taxon>
        <taxon>Ascomycota</taxon>
        <taxon>Saccharomycotina</taxon>
        <taxon>Pichiomycetes</taxon>
        <taxon>Pichiales</taxon>
        <taxon>Pichiaceae</taxon>
        <taxon>Ogataea</taxon>
        <taxon>Ogataea/Candida clade</taxon>
    </lineage>
</organism>
<proteinExistence type="inferred from homology"/>
<feature type="transmembrane region" description="Helical" evidence="14">
    <location>
        <begin position="164"/>
        <end position="188"/>
    </location>
</feature>
<evidence type="ECO:0000256" key="10">
    <source>
        <dbReference type="ARBA" id="ARBA00022989"/>
    </source>
</evidence>
<dbReference type="EC" id="2.4.1.256" evidence="4 14"/>
<evidence type="ECO:0000313" key="15">
    <source>
        <dbReference type="EMBL" id="ODV86441.1"/>
    </source>
</evidence>
<keyword evidence="9" id="KW-0256">Endoplasmic reticulum</keyword>
<name>A0A1E4T3Y0_9ASCO</name>